<organism evidence="1 2">
    <name type="scientific">Racocetra persica</name>
    <dbReference type="NCBI Taxonomy" id="160502"/>
    <lineage>
        <taxon>Eukaryota</taxon>
        <taxon>Fungi</taxon>
        <taxon>Fungi incertae sedis</taxon>
        <taxon>Mucoromycota</taxon>
        <taxon>Glomeromycotina</taxon>
        <taxon>Glomeromycetes</taxon>
        <taxon>Diversisporales</taxon>
        <taxon>Gigasporaceae</taxon>
        <taxon>Racocetra</taxon>
    </lineage>
</organism>
<dbReference type="Proteomes" id="UP000789920">
    <property type="component" value="Unassembled WGS sequence"/>
</dbReference>
<accession>A0ACA9T0A2</accession>
<gene>
    <name evidence="1" type="ORF">RPERSI_LOCUS36910</name>
</gene>
<proteinExistence type="predicted"/>
<name>A0ACA9T0A2_9GLOM</name>
<reference evidence="1" key="1">
    <citation type="submission" date="2021-06" db="EMBL/GenBank/DDBJ databases">
        <authorList>
            <person name="Kallberg Y."/>
            <person name="Tangrot J."/>
            <person name="Rosling A."/>
        </authorList>
    </citation>
    <scope>NUCLEOTIDE SEQUENCE</scope>
    <source>
        <strain evidence="1">MA461A</strain>
    </source>
</reference>
<protein>
    <submittedName>
        <fullName evidence="1">21364_t:CDS:1</fullName>
    </submittedName>
</protein>
<evidence type="ECO:0000313" key="1">
    <source>
        <dbReference type="EMBL" id="CAG8852113.1"/>
    </source>
</evidence>
<feature type="non-terminal residue" evidence="1">
    <location>
        <position position="1"/>
    </location>
</feature>
<evidence type="ECO:0000313" key="2">
    <source>
        <dbReference type="Proteomes" id="UP000789920"/>
    </source>
</evidence>
<comment type="caution">
    <text evidence="1">The sequence shown here is derived from an EMBL/GenBank/DDBJ whole genome shotgun (WGS) entry which is preliminary data.</text>
</comment>
<feature type="non-terminal residue" evidence="1">
    <location>
        <position position="68"/>
    </location>
</feature>
<sequence>PGKRPLSSTVPTIVENEDGELELVIGGSGGTRILTAVLQVLTNVYDFDMDILSAINAPRVHQQLLPDV</sequence>
<dbReference type="EMBL" id="CAJVQC010180078">
    <property type="protein sequence ID" value="CAG8852113.1"/>
    <property type="molecule type" value="Genomic_DNA"/>
</dbReference>
<keyword evidence="2" id="KW-1185">Reference proteome</keyword>